<keyword evidence="3" id="KW-0012">Acyltransferase</keyword>
<dbReference type="OrthoDB" id="7305308at2759"/>
<dbReference type="CDD" id="cd04301">
    <property type="entry name" value="NAT_SF"/>
    <property type="match status" value="1"/>
</dbReference>
<dbReference type="RefSeq" id="XP_023943651.2">
    <property type="nucleotide sequence ID" value="XM_024087883.2"/>
</dbReference>
<dbReference type="GO" id="GO:0008080">
    <property type="term" value="F:N-acetyltransferase activity"/>
    <property type="evidence" value="ECO:0007669"/>
    <property type="project" value="UniProtKB-ARBA"/>
</dbReference>
<dbReference type="Proteomes" id="UP001652582">
    <property type="component" value="Chromosome 4"/>
</dbReference>
<evidence type="ECO:0000313" key="5">
    <source>
        <dbReference type="Proteomes" id="UP001652582"/>
    </source>
</evidence>
<keyword evidence="2" id="KW-0808">Transferase</keyword>
<gene>
    <name evidence="6 7" type="primary">LOC112049842</name>
</gene>
<protein>
    <submittedName>
        <fullName evidence="6 7">Thialysine N-epsilon-acetyltransferase-like</fullName>
    </submittedName>
</protein>
<dbReference type="Pfam" id="PF00583">
    <property type="entry name" value="Acetyltransf_1"/>
    <property type="match status" value="1"/>
</dbReference>
<sequence length="175" mass="19235">MSSSEADDAVSVRAMRRDDMPAVHRMIHELAAFEGMPRGPQLSVRDLIEDGFESSPSWFFGLVAERRGAVAGYALCSRAYSSWTRRAFYVEDLYVAPEQRARGVGGALMRELCQMALAAGVHRVDWHVLADNAGALRFYARLGARDLAASEGRAALRLDRERIEAVARGALLPAP</sequence>
<dbReference type="RefSeq" id="XP_023943650.2">
    <property type="nucleotide sequence ID" value="XM_024087882.2"/>
</dbReference>
<comment type="similarity">
    <text evidence="1">Belongs to the acetyltransferase family.</text>
</comment>
<evidence type="ECO:0000256" key="3">
    <source>
        <dbReference type="ARBA" id="ARBA00023315"/>
    </source>
</evidence>
<proteinExistence type="inferred from homology"/>
<dbReference type="AlphaFoldDB" id="A0A6J1N7D3"/>
<dbReference type="GeneID" id="112049842"/>
<name>A0A6J1N7D3_BICAN</name>
<dbReference type="InterPro" id="IPR051016">
    <property type="entry name" value="Diverse_Substrate_AcTransf"/>
</dbReference>
<dbReference type="Gene3D" id="3.40.630.30">
    <property type="match status" value="1"/>
</dbReference>
<reference evidence="6 7" key="1">
    <citation type="submission" date="2025-05" db="UniProtKB">
        <authorList>
            <consortium name="RefSeq"/>
        </authorList>
    </citation>
    <scope>IDENTIFICATION</scope>
</reference>
<dbReference type="PROSITE" id="PS51186">
    <property type="entry name" value="GNAT"/>
    <property type="match status" value="1"/>
</dbReference>
<dbReference type="PANTHER" id="PTHR10545">
    <property type="entry name" value="DIAMINE N-ACETYLTRANSFERASE"/>
    <property type="match status" value="1"/>
</dbReference>
<evidence type="ECO:0000256" key="1">
    <source>
        <dbReference type="ARBA" id="ARBA00008694"/>
    </source>
</evidence>
<feature type="domain" description="N-acetyltransferase" evidence="4">
    <location>
        <begin position="10"/>
        <end position="163"/>
    </location>
</feature>
<dbReference type="InterPro" id="IPR000182">
    <property type="entry name" value="GNAT_dom"/>
</dbReference>
<organism evidence="5 6">
    <name type="scientific">Bicyclus anynana</name>
    <name type="common">Squinting bush brown butterfly</name>
    <dbReference type="NCBI Taxonomy" id="110368"/>
    <lineage>
        <taxon>Eukaryota</taxon>
        <taxon>Metazoa</taxon>
        <taxon>Ecdysozoa</taxon>
        <taxon>Arthropoda</taxon>
        <taxon>Hexapoda</taxon>
        <taxon>Insecta</taxon>
        <taxon>Pterygota</taxon>
        <taxon>Neoptera</taxon>
        <taxon>Endopterygota</taxon>
        <taxon>Lepidoptera</taxon>
        <taxon>Glossata</taxon>
        <taxon>Ditrysia</taxon>
        <taxon>Papilionoidea</taxon>
        <taxon>Nymphalidae</taxon>
        <taxon>Satyrinae</taxon>
        <taxon>Satyrini</taxon>
        <taxon>Mycalesina</taxon>
        <taxon>Bicyclus</taxon>
    </lineage>
</organism>
<evidence type="ECO:0000313" key="7">
    <source>
        <dbReference type="RefSeq" id="XP_023943651.2"/>
    </source>
</evidence>
<evidence type="ECO:0000256" key="2">
    <source>
        <dbReference type="ARBA" id="ARBA00022679"/>
    </source>
</evidence>
<dbReference type="SUPFAM" id="SSF55729">
    <property type="entry name" value="Acyl-CoA N-acyltransferases (Nat)"/>
    <property type="match status" value="1"/>
</dbReference>
<dbReference type="KEGG" id="bany:112049842"/>
<dbReference type="PANTHER" id="PTHR10545:SF29">
    <property type="entry name" value="GH14572P-RELATED"/>
    <property type="match status" value="1"/>
</dbReference>
<evidence type="ECO:0000259" key="4">
    <source>
        <dbReference type="PROSITE" id="PS51186"/>
    </source>
</evidence>
<keyword evidence="5" id="KW-1185">Reference proteome</keyword>
<dbReference type="InterPro" id="IPR016181">
    <property type="entry name" value="Acyl_CoA_acyltransferase"/>
</dbReference>
<evidence type="ECO:0000313" key="6">
    <source>
        <dbReference type="RefSeq" id="XP_023943650.2"/>
    </source>
</evidence>
<accession>A0A6J1N7D3</accession>